<evidence type="ECO:0000313" key="1">
    <source>
        <dbReference type="EMBL" id="CAD7004450.1"/>
    </source>
</evidence>
<dbReference type="Proteomes" id="UP000606786">
    <property type="component" value="Unassembled WGS sequence"/>
</dbReference>
<accession>A0A811V021</accession>
<keyword evidence="2" id="KW-1185">Reference proteome</keyword>
<organism evidence="1 2">
    <name type="scientific">Ceratitis capitata</name>
    <name type="common">Mediterranean fruit fly</name>
    <name type="synonym">Tephritis capitata</name>
    <dbReference type="NCBI Taxonomy" id="7213"/>
    <lineage>
        <taxon>Eukaryota</taxon>
        <taxon>Metazoa</taxon>
        <taxon>Ecdysozoa</taxon>
        <taxon>Arthropoda</taxon>
        <taxon>Hexapoda</taxon>
        <taxon>Insecta</taxon>
        <taxon>Pterygota</taxon>
        <taxon>Neoptera</taxon>
        <taxon>Endopterygota</taxon>
        <taxon>Diptera</taxon>
        <taxon>Brachycera</taxon>
        <taxon>Muscomorpha</taxon>
        <taxon>Tephritoidea</taxon>
        <taxon>Tephritidae</taxon>
        <taxon>Ceratitis</taxon>
        <taxon>Ceratitis</taxon>
    </lineage>
</organism>
<evidence type="ECO:0000313" key="2">
    <source>
        <dbReference type="Proteomes" id="UP000606786"/>
    </source>
</evidence>
<proteinExistence type="predicted"/>
<sequence length="192" mass="22236">MDIIKDIKVMKAKNISIQTWSCKSRRVEIEVTVTQLKAKREIAIDSISADFVSSHEPWGLNHGIRYLHSYWGLDSAFKDADNNYGHLFALRSDSLVMMAWRCKNFRGNRNTGYVLDPHNIGGISRLRGQTLKRLEISMIDRTPTEARNQYFTWPKMGTLNPNNLHPALGYLQVSEDIRDDYVFDLIRRDLGY</sequence>
<dbReference type="EMBL" id="CAJHJT010000034">
    <property type="protein sequence ID" value="CAD7004450.1"/>
    <property type="molecule type" value="Genomic_DNA"/>
</dbReference>
<comment type="caution">
    <text evidence="1">The sequence shown here is derived from an EMBL/GenBank/DDBJ whole genome shotgun (WGS) entry which is preliminary data.</text>
</comment>
<dbReference type="AlphaFoldDB" id="A0A811V021"/>
<dbReference type="OrthoDB" id="8757000at2759"/>
<gene>
    <name evidence="1" type="ORF">CCAP1982_LOCUS12856</name>
</gene>
<name>A0A811V021_CERCA</name>
<protein>
    <submittedName>
        <fullName evidence="1">(Mediterranean fruit fly) hypothetical protein</fullName>
    </submittedName>
</protein>
<reference evidence="1" key="1">
    <citation type="submission" date="2020-11" db="EMBL/GenBank/DDBJ databases">
        <authorList>
            <person name="Whitehead M."/>
        </authorList>
    </citation>
    <scope>NUCLEOTIDE SEQUENCE</scope>
    <source>
        <strain evidence="1">EGII</strain>
    </source>
</reference>